<dbReference type="Proteomes" id="UP000248714">
    <property type="component" value="Unassembled WGS sequence"/>
</dbReference>
<evidence type="ECO:0000313" key="2">
    <source>
        <dbReference type="EMBL" id="RAS64798.1"/>
    </source>
</evidence>
<reference evidence="2 3" key="1">
    <citation type="submission" date="2018-06" db="EMBL/GenBank/DDBJ databases">
        <title>Genomic Encyclopedia of Type Strains, Phase IV (KMG-IV): sequencing the most valuable type-strain genomes for metagenomic binning, comparative biology and taxonomic classification.</title>
        <authorList>
            <person name="Goeker M."/>
        </authorList>
    </citation>
    <scope>NUCLEOTIDE SEQUENCE [LARGE SCALE GENOMIC DNA]</scope>
    <source>
        <strain evidence="2 3">DSM 45479</strain>
    </source>
</reference>
<organism evidence="2 3">
    <name type="scientific">Lentzea atacamensis</name>
    <dbReference type="NCBI Taxonomy" id="531938"/>
    <lineage>
        <taxon>Bacteria</taxon>
        <taxon>Bacillati</taxon>
        <taxon>Actinomycetota</taxon>
        <taxon>Actinomycetes</taxon>
        <taxon>Pseudonocardiales</taxon>
        <taxon>Pseudonocardiaceae</taxon>
        <taxon>Lentzea</taxon>
    </lineage>
</organism>
<keyword evidence="3" id="KW-1185">Reference proteome</keyword>
<evidence type="ECO:0000313" key="3">
    <source>
        <dbReference type="Proteomes" id="UP000248714"/>
    </source>
</evidence>
<accession>A0ABX9E8X2</accession>
<sequence>MTTKVAMEATANGGSMRPSRLRSNNHAPEELSVWQMK</sequence>
<proteinExistence type="predicted"/>
<name>A0ABX9E8X2_9PSEU</name>
<feature type="region of interest" description="Disordered" evidence="1">
    <location>
        <begin position="1"/>
        <end position="37"/>
    </location>
</feature>
<evidence type="ECO:0000256" key="1">
    <source>
        <dbReference type="SAM" id="MobiDB-lite"/>
    </source>
</evidence>
<dbReference type="EMBL" id="QLTT01000005">
    <property type="protein sequence ID" value="RAS64798.1"/>
    <property type="molecule type" value="Genomic_DNA"/>
</dbReference>
<comment type="caution">
    <text evidence="2">The sequence shown here is derived from an EMBL/GenBank/DDBJ whole genome shotgun (WGS) entry which is preliminary data.</text>
</comment>
<protein>
    <submittedName>
        <fullName evidence="2">Uncharacterized protein</fullName>
    </submittedName>
</protein>
<gene>
    <name evidence="2" type="ORF">C8D87_105291</name>
</gene>